<protein>
    <submittedName>
        <fullName evidence="2 4">Uncharacterized protein</fullName>
    </submittedName>
</protein>
<dbReference type="WBParaSite" id="OFLC_0001171901-mRNA-1">
    <property type="protein sequence ID" value="OFLC_0001171901-mRNA-1"/>
    <property type="gene ID" value="OFLC_0001171901"/>
</dbReference>
<dbReference type="EMBL" id="UZAJ01017298">
    <property type="protein sequence ID" value="VDO78632.1"/>
    <property type="molecule type" value="Genomic_DNA"/>
</dbReference>
<proteinExistence type="predicted"/>
<accession>A0A183HW57</accession>
<evidence type="ECO:0000313" key="3">
    <source>
        <dbReference type="Proteomes" id="UP000267606"/>
    </source>
</evidence>
<reference evidence="2 3" key="2">
    <citation type="submission" date="2018-11" db="EMBL/GenBank/DDBJ databases">
        <authorList>
            <consortium name="Pathogen Informatics"/>
        </authorList>
    </citation>
    <scope>NUCLEOTIDE SEQUENCE [LARGE SCALE GENOMIC DNA]</scope>
</reference>
<dbReference type="AlphaFoldDB" id="A0A183HW57"/>
<feature type="region of interest" description="Disordered" evidence="1">
    <location>
        <begin position="1"/>
        <end position="23"/>
    </location>
</feature>
<gene>
    <name evidence="2" type="ORF">OFLC_LOCUS11719</name>
</gene>
<reference evidence="4" key="1">
    <citation type="submission" date="2016-06" db="UniProtKB">
        <authorList>
            <consortium name="WormBaseParasite"/>
        </authorList>
    </citation>
    <scope>IDENTIFICATION</scope>
</reference>
<evidence type="ECO:0000313" key="2">
    <source>
        <dbReference type="EMBL" id="VDO78632.1"/>
    </source>
</evidence>
<dbReference type="STRING" id="387005.A0A183HW57"/>
<dbReference type="Proteomes" id="UP000267606">
    <property type="component" value="Unassembled WGS sequence"/>
</dbReference>
<feature type="compositionally biased region" description="Low complexity" evidence="1">
    <location>
        <begin position="11"/>
        <end position="23"/>
    </location>
</feature>
<name>A0A183HW57_9BILA</name>
<organism evidence="4">
    <name type="scientific">Onchocerca flexuosa</name>
    <dbReference type="NCBI Taxonomy" id="387005"/>
    <lineage>
        <taxon>Eukaryota</taxon>
        <taxon>Metazoa</taxon>
        <taxon>Ecdysozoa</taxon>
        <taxon>Nematoda</taxon>
        <taxon>Chromadorea</taxon>
        <taxon>Rhabditida</taxon>
        <taxon>Spirurina</taxon>
        <taxon>Spiruromorpha</taxon>
        <taxon>Filarioidea</taxon>
        <taxon>Onchocercidae</taxon>
        <taxon>Onchocerca</taxon>
    </lineage>
</organism>
<sequence>MSKRSKKDRSLPPAASPPDLLTPSTVLKVGETFIVLRRAPNKNGLTDERCLATIVEIRDGEQPSTSSASISAVDNTTTTATTLSSVNYLFLIHMDEYTIKEIIGEVELTQNTHYL</sequence>
<evidence type="ECO:0000313" key="4">
    <source>
        <dbReference type="WBParaSite" id="OFLC_0001171901-mRNA-1"/>
    </source>
</evidence>
<keyword evidence="3" id="KW-1185">Reference proteome</keyword>
<evidence type="ECO:0000256" key="1">
    <source>
        <dbReference type="SAM" id="MobiDB-lite"/>
    </source>
</evidence>